<dbReference type="Proteomes" id="UP000093954">
    <property type="component" value="Unassembled WGS sequence"/>
</dbReference>
<dbReference type="Pfam" id="PF00126">
    <property type="entry name" value="HTH_1"/>
    <property type="match status" value="1"/>
</dbReference>
<evidence type="ECO:0000256" key="2">
    <source>
        <dbReference type="ARBA" id="ARBA00023015"/>
    </source>
</evidence>
<dbReference type="AlphaFoldDB" id="A0A1A6B0B9"/>
<comment type="similarity">
    <text evidence="1">Belongs to the LysR transcriptional regulatory family.</text>
</comment>
<dbReference type="SUPFAM" id="SSF46785">
    <property type="entry name" value="Winged helix' DNA-binding domain"/>
    <property type="match status" value="1"/>
</dbReference>
<reference evidence="5 6" key="1">
    <citation type="journal article" date="2012" name="Front. Microbiol.">
        <title>Draft Genome Sequence of the Virulent Strain 01-B526 of the Fish Pathogen Aeromonas salmonicida.</title>
        <authorList>
            <person name="Charette S.J."/>
            <person name="Brochu F."/>
            <person name="Boyle B."/>
            <person name="Filion G."/>
            <person name="Tanaka K.H."/>
            <person name="Derome N."/>
        </authorList>
    </citation>
    <scope>NUCLEOTIDE SEQUENCE [LARGE SCALE GENOMIC DNA]</scope>
    <source>
        <strain evidence="5 6">P11</strain>
    </source>
</reference>
<dbReference type="PATRIC" id="fig|1353534.3.peg.822"/>
<evidence type="ECO:0000313" key="5">
    <source>
        <dbReference type="EMBL" id="OBR95747.1"/>
    </source>
</evidence>
<dbReference type="PRINTS" id="PR00039">
    <property type="entry name" value="HTHLYSR"/>
</dbReference>
<proteinExistence type="inferred from homology"/>
<dbReference type="InterPro" id="IPR036388">
    <property type="entry name" value="WH-like_DNA-bd_sf"/>
</dbReference>
<dbReference type="PROSITE" id="PS50931">
    <property type="entry name" value="HTH_LYSR"/>
    <property type="match status" value="1"/>
</dbReference>
<evidence type="ECO:0000256" key="1">
    <source>
        <dbReference type="ARBA" id="ARBA00009437"/>
    </source>
</evidence>
<accession>A0A1A6B0B9</accession>
<name>A0A1A6B0B9_9CLOT</name>
<comment type="caution">
    <text evidence="5">The sequence shown here is derived from an EMBL/GenBank/DDBJ whole genome shotgun (WGS) entry which is preliminary data.</text>
</comment>
<dbReference type="Gene3D" id="1.10.10.10">
    <property type="entry name" value="Winged helix-like DNA-binding domain superfamily/Winged helix DNA-binding domain"/>
    <property type="match status" value="1"/>
</dbReference>
<organism evidence="5 6">
    <name type="scientific">Clostridium ragsdalei P11</name>
    <dbReference type="NCBI Taxonomy" id="1353534"/>
    <lineage>
        <taxon>Bacteria</taxon>
        <taxon>Bacillati</taxon>
        <taxon>Bacillota</taxon>
        <taxon>Clostridia</taxon>
        <taxon>Eubacteriales</taxon>
        <taxon>Clostridiaceae</taxon>
        <taxon>Clostridium</taxon>
    </lineage>
</organism>
<evidence type="ECO:0000313" key="6">
    <source>
        <dbReference type="Proteomes" id="UP000093954"/>
    </source>
</evidence>
<dbReference type="GO" id="GO:0003700">
    <property type="term" value="F:DNA-binding transcription factor activity"/>
    <property type="evidence" value="ECO:0007669"/>
    <property type="project" value="InterPro"/>
</dbReference>
<keyword evidence="3" id="KW-0804">Transcription</keyword>
<dbReference type="EMBL" id="LROS01000008">
    <property type="protein sequence ID" value="OBR95747.1"/>
    <property type="molecule type" value="Genomic_DNA"/>
</dbReference>
<keyword evidence="2" id="KW-0805">Transcription regulation</keyword>
<keyword evidence="6" id="KW-1185">Reference proteome</keyword>
<sequence length="71" mass="7985">MFENMNYVYDIYKSGSFSKAAENLYITQPALSIAIRKLEHNLGQSLFEIGKKISKCGMISAQIKKQSASFC</sequence>
<evidence type="ECO:0000259" key="4">
    <source>
        <dbReference type="PROSITE" id="PS50931"/>
    </source>
</evidence>
<gene>
    <name evidence="5" type="primary">cynR_1</name>
    <name evidence="5" type="ORF">CLRAG_08110</name>
</gene>
<dbReference type="InterPro" id="IPR000847">
    <property type="entry name" value="LysR_HTH_N"/>
</dbReference>
<dbReference type="InterPro" id="IPR036390">
    <property type="entry name" value="WH_DNA-bd_sf"/>
</dbReference>
<protein>
    <submittedName>
        <fullName evidence="5">HTH-type transcriptional regulator CynR</fullName>
    </submittedName>
</protein>
<dbReference type="RefSeq" id="WP_242872086.1">
    <property type="nucleotide sequence ID" value="NZ_LROS01000008.1"/>
</dbReference>
<feature type="domain" description="HTH lysR-type" evidence="4">
    <location>
        <begin position="1"/>
        <end position="48"/>
    </location>
</feature>
<evidence type="ECO:0000256" key="3">
    <source>
        <dbReference type="ARBA" id="ARBA00023163"/>
    </source>
</evidence>
<dbReference type="PANTHER" id="PTHR30126">
    <property type="entry name" value="HTH-TYPE TRANSCRIPTIONAL REGULATOR"/>
    <property type="match status" value="1"/>
</dbReference>